<dbReference type="Proteomes" id="UP000221165">
    <property type="component" value="Unassembled WGS sequence"/>
</dbReference>
<dbReference type="Gene3D" id="3.30.230.70">
    <property type="entry name" value="GHMP Kinase, N-terminal domain"/>
    <property type="match status" value="1"/>
</dbReference>
<evidence type="ECO:0000313" key="11">
    <source>
        <dbReference type="EMBL" id="PHJ24334.1"/>
    </source>
</evidence>
<dbReference type="InterPro" id="IPR001247">
    <property type="entry name" value="ExoRNase_PH_dom1"/>
</dbReference>
<dbReference type="InterPro" id="IPR020568">
    <property type="entry name" value="Ribosomal_Su5_D2-typ_SF"/>
</dbReference>
<dbReference type="GO" id="GO:0000176">
    <property type="term" value="C:nuclear exosome (RNase complex)"/>
    <property type="evidence" value="ECO:0007669"/>
    <property type="project" value="TreeGrafter"/>
</dbReference>
<evidence type="ECO:0000256" key="7">
    <source>
        <dbReference type="ARBA" id="ARBA00022884"/>
    </source>
</evidence>
<comment type="similarity">
    <text evidence="3">Belongs to the RNase PH family.</text>
</comment>
<evidence type="ECO:0000256" key="4">
    <source>
        <dbReference type="ARBA" id="ARBA00022490"/>
    </source>
</evidence>
<dbReference type="GO" id="GO:0003723">
    <property type="term" value="F:RNA binding"/>
    <property type="evidence" value="ECO:0007669"/>
    <property type="project" value="UniProtKB-KW"/>
</dbReference>
<dbReference type="GO" id="GO:0071028">
    <property type="term" value="P:nuclear mRNA surveillance"/>
    <property type="evidence" value="ECO:0007669"/>
    <property type="project" value="TreeGrafter"/>
</dbReference>
<keyword evidence="8" id="KW-0539">Nucleus</keyword>
<dbReference type="VEuPathDB" id="ToxoDB:CSUI_001805"/>
<dbReference type="GO" id="GO:0016075">
    <property type="term" value="P:rRNA catabolic process"/>
    <property type="evidence" value="ECO:0007669"/>
    <property type="project" value="TreeGrafter"/>
</dbReference>
<dbReference type="PANTHER" id="PTHR11953:SF2">
    <property type="entry name" value="EXOSOME COMPLEX COMPONENT MTR3"/>
    <property type="match status" value="1"/>
</dbReference>
<comment type="subcellular location">
    <subcellularLocation>
        <location evidence="2">Cytoplasm</location>
    </subcellularLocation>
    <subcellularLocation>
        <location evidence="1">Nucleus</location>
    </subcellularLocation>
</comment>
<comment type="caution">
    <text evidence="11">The sequence shown here is derived from an EMBL/GenBank/DDBJ whole genome shotgun (WGS) entry which is preliminary data.</text>
</comment>
<dbReference type="GO" id="GO:0071051">
    <property type="term" value="P:poly(A)-dependent snoRNA 3'-end processing"/>
    <property type="evidence" value="ECO:0007669"/>
    <property type="project" value="TreeGrafter"/>
</dbReference>
<evidence type="ECO:0000256" key="8">
    <source>
        <dbReference type="ARBA" id="ARBA00023242"/>
    </source>
</evidence>
<dbReference type="GO" id="GO:0034475">
    <property type="term" value="P:U4 snRNA 3'-end processing"/>
    <property type="evidence" value="ECO:0007669"/>
    <property type="project" value="TreeGrafter"/>
</dbReference>
<dbReference type="AlphaFoldDB" id="A0A2C6LBA8"/>
<feature type="region of interest" description="Disordered" evidence="9">
    <location>
        <begin position="280"/>
        <end position="302"/>
    </location>
</feature>
<dbReference type="Pfam" id="PF01138">
    <property type="entry name" value="RNase_PH"/>
    <property type="match status" value="1"/>
</dbReference>
<dbReference type="RefSeq" id="XP_067926007.1">
    <property type="nucleotide sequence ID" value="XM_068062008.1"/>
</dbReference>
<dbReference type="GO" id="GO:0000177">
    <property type="term" value="C:cytoplasmic exosome (RNase complex)"/>
    <property type="evidence" value="ECO:0007669"/>
    <property type="project" value="TreeGrafter"/>
</dbReference>
<dbReference type="InterPro" id="IPR027408">
    <property type="entry name" value="PNPase/RNase_PH_dom_sf"/>
</dbReference>
<reference evidence="11 12" key="1">
    <citation type="journal article" date="2017" name="Int. J. Parasitol.">
        <title>The genome of the protozoan parasite Cystoisospora suis and a reverse vaccinology approach to identify vaccine candidates.</title>
        <authorList>
            <person name="Palmieri N."/>
            <person name="Shrestha A."/>
            <person name="Ruttkowski B."/>
            <person name="Beck T."/>
            <person name="Vogl C."/>
            <person name="Tomley F."/>
            <person name="Blake D.P."/>
            <person name="Joachim A."/>
        </authorList>
    </citation>
    <scope>NUCLEOTIDE SEQUENCE [LARGE SCALE GENOMIC DNA]</scope>
    <source>
        <strain evidence="11 12">Wien I</strain>
    </source>
</reference>
<keyword evidence="7" id="KW-0694">RNA-binding</keyword>
<keyword evidence="5" id="KW-0698">rRNA processing</keyword>
<evidence type="ECO:0000256" key="3">
    <source>
        <dbReference type="ARBA" id="ARBA00006678"/>
    </source>
</evidence>
<keyword evidence="4" id="KW-0963">Cytoplasm</keyword>
<keyword evidence="12" id="KW-1185">Reference proteome</keyword>
<dbReference type="EMBL" id="MIGC01000723">
    <property type="protein sequence ID" value="PHJ24334.1"/>
    <property type="molecule type" value="Genomic_DNA"/>
</dbReference>
<feature type="domain" description="Exoribonuclease phosphorolytic" evidence="10">
    <location>
        <begin position="54"/>
        <end position="194"/>
    </location>
</feature>
<dbReference type="GO" id="GO:0006364">
    <property type="term" value="P:rRNA processing"/>
    <property type="evidence" value="ECO:0007669"/>
    <property type="project" value="UniProtKB-KW"/>
</dbReference>
<sequence length="302" mass="32300">MPRQLCYRTGALAVALSANAPSAPPLPYEVCGRHERLCEAAGARRRHDGRAFEEMRSMCMQANSLTGAAGSAFVSVGKTKINCAVYGPRPNRRPGASQGGRINLEFNYAPFSRERSELLDDANPHLMTQLHQALNAVVRLERYLKSTIDVCVLVVEDDGAITWRKFLSLVSAAAGVLSAALTCIGLALAVAGIEVIDILTGASAESRAFSNNKEWTQLDLGYCPGLASVCFVNARGPLVSGYNGEQLFALCEAACYAVADEVRSCLRKAFASKYQGRALGEEPASPHISSDQLAGDDQAKDV</sequence>
<name>A0A2C6LBA8_9APIC</name>
<protein>
    <submittedName>
        <fullName evidence="11">3 exoribonuclease domain 1 domain-containing protein</fullName>
    </submittedName>
</protein>
<dbReference type="GO" id="GO:0005730">
    <property type="term" value="C:nucleolus"/>
    <property type="evidence" value="ECO:0007669"/>
    <property type="project" value="TreeGrafter"/>
</dbReference>
<dbReference type="PANTHER" id="PTHR11953">
    <property type="entry name" value="EXOSOME COMPLEX COMPONENT"/>
    <property type="match status" value="1"/>
</dbReference>
<dbReference type="GeneID" id="94425219"/>
<evidence type="ECO:0000259" key="10">
    <source>
        <dbReference type="Pfam" id="PF01138"/>
    </source>
</evidence>
<proteinExistence type="inferred from homology"/>
<dbReference type="OrthoDB" id="27298at2759"/>
<evidence type="ECO:0000256" key="9">
    <source>
        <dbReference type="SAM" id="MobiDB-lite"/>
    </source>
</evidence>
<dbReference type="SUPFAM" id="SSF54211">
    <property type="entry name" value="Ribosomal protein S5 domain 2-like"/>
    <property type="match status" value="1"/>
</dbReference>
<keyword evidence="6" id="KW-0271">Exosome</keyword>
<evidence type="ECO:0000256" key="1">
    <source>
        <dbReference type="ARBA" id="ARBA00004123"/>
    </source>
</evidence>
<evidence type="ECO:0000256" key="6">
    <source>
        <dbReference type="ARBA" id="ARBA00022835"/>
    </source>
</evidence>
<organism evidence="11 12">
    <name type="scientific">Cystoisospora suis</name>
    <dbReference type="NCBI Taxonomy" id="483139"/>
    <lineage>
        <taxon>Eukaryota</taxon>
        <taxon>Sar</taxon>
        <taxon>Alveolata</taxon>
        <taxon>Apicomplexa</taxon>
        <taxon>Conoidasida</taxon>
        <taxon>Coccidia</taxon>
        <taxon>Eucoccidiorida</taxon>
        <taxon>Eimeriorina</taxon>
        <taxon>Sarcocystidae</taxon>
        <taxon>Cystoisospora</taxon>
    </lineage>
</organism>
<gene>
    <name evidence="11" type="ORF">CSUI_001805</name>
</gene>
<dbReference type="InterPro" id="IPR050080">
    <property type="entry name" value="RNase_PH"/>
</dbReference>
<evidence type="ECO:0000256" key="5">
    <source>
        <dbReference type="ARBA" id="ARBA00022552"/>
    </source>
</evidence>
<evidence type="ECO:0000313" key="12">
    <source>
        <dbReference type="Proteomes" id="UP000221165"/>
    </source>
</evidence>
<accession>A0A2C6LBA8</accession>
<evidence type="ECO:0000256" key="2">
    <source>
        <dbReference type="ARBA" id="ARBA00004496"/>
    </source>
</evidence>